<dbReference type="GO" id="GO:0003677">
    <property type="term" value="F:DNA binding"/>
    <property type="evidence" value="ECO:0007669"/>
    <property type="project" value="UniProtKB-KW"/>
</dbReference>
<dbReference type="InterPro" id="IPR007219">
    <property type="entry name" value="XnlR_reg_dom"/>
</dbReference>
<dbReference type="InterPro" id="IPR051615">
    <property type="entry name" value="Transcr_Regulatory_Elem"/>
</dbReference>
<evidence type="ECO:0000256" key="1">
    <source>
        <dbReference type="ARBA" id="ARBA00004123"/>
    </source>
</evidence>
<protein>
    <recommendedName>
        <fullName evidence="8">Zn(2)-C6 fungal-type domain-containing protein</fullName>
    </recommendedName>
</protein>
<dbReference type="Gene3D" id="4.10.240.10">
    <property type="entry name" value="Zn(2)-C6 fungal-type DNA-binding domain"/>
    <property type="match status" value="1"/>
</dbReference>
<dbReference type="PANTHER" id="PTHR31313:SF81">
    <property type="entry name" value="TY1 ENHANCER ACTIVATOR"/>
    <property type="match status" value="1"/>
</dbReference>
<keyword evidence="3" id="KW-0862">Zinc</keyword>
<dbReference type="GO" id="GO:0006351">
    <property type="term" value="P:DNA-templated transcription"/>
    <property type="evidence" value="ECO:0007669"/>
    <property type="project" value="InterPro"/>
</dbReference>
<dbReference type="PROSITE" id="PS50048">
    <property type="entry name" value="ZN2_CY6_FUNGAL_2"/>
    <property type="match status" value="1"/>
</dbReference>
<evidence type="ECO:0000256" key="3">
    <source>
        <dbReference type="ARBA" id="ARBA00022833"/>
    </source>
</evidence>
<keyword evidence="2" id="KW-0479">Metal-binding</keyword>
<feature type="domain" description="Zn(2)-C6 fungal-type" evidence="8">
    <location>
        <begin position="11"/>
        <end position="40"/>
    </location>
</feature>
<evidence type="ECO:0000256" key="2">
    <source>
        <dbReference type="ARBA" id="ARBA00022723"/>
    </source>
</evidence>
<evidence type="ECO:0000256" key="6">
    <source>
        <dbReference type="ARBA" id="ARBA00023163"/>
    </source>
</evidence>
<evidence type="ECO:0000313" key="10">
    <source>
        <dbReference type="Proteomes" id="UP001338582"/>
    </source>
</evidence>
<dbReference type="Pfam" id="PF00172">
    <property type="entry name" value="Zn_clus"/>
    <property type="match status" value="1"/>
</dbReference>
<dbReference type="Proteomes" id="UP001338582">
    <property type="component" value="Chromosome 5"/>
</dbReference>
<dbReference type="KEGG" id="asau:88175583"/>
<organism evidence="9 10">
    <name type="scientific">Australozyma saopauloensis</name>
    <dbReference type="NCBI Taxonomy" id="291208"/>
    <lineage>
        <taxon>Eukaryota</taxon>
        <taxon>Fungi</taxon>
        <taxon>Dikarya</taxon>
        <taxon>Ascomycota</taxon>
        <taxon>Saccharomycotina</taxon>
        <taxon>Pichiomycetes</taxon>
        <taxon>Metschnikowiaceae</taxon>
        <taxon>Australozyma</taxon>
    </lineage>
</organism>
<dbReference type="CDD" id="cd12148">
    <property type="entry name" value="fungal_TF_MHR"/>
    <property type="match status" value="1"/>
</dbReference>
<dbReference type="GeneID" id="88175583"/>
<name>A0AAX4HFJ3_9ASCO</name>
<dbReference type="AlphaFoldDB" id="A0AAX4HFJ3"/>
<evidence type="ECO:0000256" key="4">
    <source>
        <dbReference type="ARBA" id="ARBA00023015"/>
    </source>
</evidence>
<keyword evidence="7" id="KW-0539">Nucleus</keyword>
<dbReference type="SMART" id="SM00906">
    <property type="entry name" value="Fungal_trans"/>
    <property type="match status" value="1"/>
</dbReference>
<evidence type="ECO:0000259" key="8">
    <source>
        <dbReference type="PROSITE" id="PS50048"/>
    </source>
</evidence>
<sequence length="626" mass="69992">MTSRGAYCSLSCLNCRSKKRKCDGGEICNYCRRLNLECRRTSKDHRSDRLTTSEAHQLQESASRLKLLVAQIGEIANENDDRGIEKIRMLLRKAQTPNKIQKTTRKIPVSIGASSGGGFSVFGPTSAFHNLVDMSSGPQSEELNNGDLYNTAELKVCVINFFKWLYPDITVFIHRESFLNDFLIPSQGQKYCSKELVYAIAALGARCTDDESQRTLSQSFYETARAEIFSKKVCEPQITTLQALLCLSLYELGDGNASASWMLSGMAIRMGYDLGFQLNPSDWAIADSGGDSTSQQGIIANLDIMIRSRIYWGCYILDHFISLIMGRPVTVRKTEASIPSSEMLPNAENIDEYVFLCENTSHSVGNLDAALTIEPLCSLGECVGSLLADIFSAYTADENLSYLNKIKVAKYNTALADWRRKLPLALRWTKTSMLTCQYNPTVMNYRLFYYVVLICLNRPFLGLDPSEFPGQPPLKICSDAIAELAGALEQFNQASYPLSILVVYSSILALSVLIAQVQNLPPNEKPDEVKLQQLRVYLKTVSGSSSRWKLAARSVLFFKNKVAALQNAAMSEIFAAEDEKSNILTQIDFDQVLEMGEDMFLWGNQDNLLNNFFEFFDHSTEMGSIK</sequence>
<dbReference type="RefSeq" id="XP_062879526.1">
    <property type="nucleotide sequence ID" value="XM_063023456.1"/>
</dbReference>
<dbReference type="PANTHER" id="PTHR31313">
    <property type="entry name" value="TY1 ENHANCER ACTIVATOR"/>
    <property type="match status" value="1"/>
</dbReference>
<evidence type="ECO:0000313" key="9">
    <source>
        <dbReference type="EMBL" id="WPK27148.1"/>
    </source>
</evidence>
<evidence type="ECO:0000256" key="5">
    <source>
        <dbReference type="ARBA" id="ARBA00023125"/>
    </source>
</evidence>
<dbReference type="InterPro" id="IPR036864">
    <property type="entry name" value="Zn2-C6_fun-type_DNA-bd_sf"/>
</dbReference>
<keyword evidence="4" id="KW-0805">Transcription regulation</keyword>
<dbReference type="InterPro" id="IPR001138">
    <property type="entry name" value="Zn2Cys6_DnaBD"/>
</dbReference>
<keyword evidence="5" id="KW-0238">DNA-binding</keyword>
<accession>A0AAX4HFJ3</accession>
<dbReference type="EMBL" id="CP138898">
    <property type="protein sequence ID" value="WPK27148.1"/>
    <property type="molecule type" value="Genomic_DNA"/>
</dbReference>
<dbReference type="GO" id="GO:0008270">
    <property type="term" value="F:zinc ion binding"/>
    <property type="evidence" value="ECO:0007669"/>
    <property type="project" value="InterPro"/>
</dbReference>
<dbReference type="GO" id="GO:0000981">
    <property type="term" value="F:DNA-binding transcription factor activity, RNA polymerase II-specific"/>
    <property type="evidence" value="ECO:0007669"/>
    <property type="project" value="InterPro"/>
</dbReference>
<keyword evidence="10" id="KW-1185">Reference proteome</keyword>
<comment type="subcellular location">
    <subcellularLocation>
        <location evidence="1">Nucleus</location>
    </subcellularLocation>
</comment>
<proteinExistence type="predicted"/>
<dbReference type="SUPFAM" id="SSF57701">
    <property type="entry name" value="Zn2/Cys6 DNA-binding domain"/>
    <property type="match status" value="1"/>
</dbReference>
<reference evidence="9 10" key="1">
    <citation type="submission" date="2023-10" db="EMBL/GenBank/DDBJ databases">
        <title>Draft Genome Sequence of Candida saopaulonensis from a very Premature Infant with Sepsis.</title>
        <authorList>
            <person name="Ning Y."/>
            <person name="Dai R."/>
            <person name="Xiao M."/>
            <person name="Xu Y."/>
            <person name="Yan Q."/>
            <person name="Zhang L."/>
        </authorList>
    </citation>
    <scope>NUCLEOTIDE SEQUENCE [LARGE SCALE GENOMIC DNA]</scope>
    <source>
        <strain evidence="9 10">19XY460</strain>
    </source>
</reference>
<dbReference type="CDD" id="cd00067">
    <property type="entry name" value="GAL4"/>
    <property type="match status" value="1"/>
</dbReference>
<dbReference type="PROSITE" id="PS00463">
    <property type="entry name" value="ZN2_CY6_FUNGAL_1"/>
    <property type="match status" value="1"/>
</dbReference>
<dbReference type="Pfam" id="PF04082">
    <property type="entry name" value="Fungal_trans"/>
    <property type="match status" value="1"/>
</dbReference>
<keyword evidence="6" id="KW-0804">Transcription</keyword>
<dbReference type="GO" id="GO:0005634">
    <property type="term" value="C:nucleus"/>
    <property type="evidence" value="ECO:0007669"/>
    <property type="project" value="UniProtKB-SubCell"/>
</dbReference>
<evidence type="ECO:0000256" key="7">
    <source>
        <dbReference type="ARBA" id="ARBA00023242"/>
    </source>
</evidence>
<gene>
    <name evidence="9" type="ORF">PUMCH_004523</name>
</gene>